<dbReference type="SUPFAM" id="SSF48239">
    <property type="entry name" value="Terpenoid cyclases/Protein prenyltransferases"/>
    <property type="match status" value="1"/>
</dbReference>
<dbReference type="InterPro" id="IPR047565">
    <property type="entry name" value="Alpha-macroglob_thiol-ester_cl"/>
</dbReference>
<dbReference type="GO" id="GO:0005615">
    <property type="term" value="C:extracellular space"/>
    <property type="evidence" value="ECO:0007669"/>
    <property type="project" value="InterPro"/>
</dbReference>
<sequence length="1646" mass="185375">MRIWLGKLIGAAILSVIIIGCDSSAPQQVNEAPVSKATSPQYQSPTLAEDQRKQLSEEFSATPFSVLNISEQIYDGGPALAITFSVPIDPQLSLARYIELTKEKSEPVSGEWILSESMNIAYFPFIEPEVRYQIKVNKGLPAINGRLLDRDKQQTVRTARSQEQVRFTSTGSQLSVALSDGLSVEAINVPAVDIDFHRVNDTQLSDFLASYLGDDYYELQRLKSYSQLVFSARYDLNYTPNRRRSSLIPLKNVQALQQPGIYIAVMKGAGDYPYRYQVTWFSVSDLGFQIRSIGQQQLAFVNHTVSAKPQSNVTVRILNRKGQVLAEKQTDAQGFAEINGVSVAADSVDQRAYVALAQRDGHLSILKLQKPAMDLTEYKLASRPQQSLELFLYGPRELYRPGETVRVRGLLRDNDARLIEPQPLQVTIKRPDGRTFQSFVWQGDAQAFYEHEFSVPKNTLTGDWRFEVKLGNDDKFDYSFQVEDFLPERMKLQLTADKSVLTNREDATISLQGDYLYGAPAANNRAEATVILRQARTLSEKYQDFIFGVEDFRDFDLEKDLNPIKLNDQGAAQLTIPNLWSKTSQPLRLTTRVSLYESGGRPVSRSLDQWVWPRSQMVGVRPTWDGSIAPPESNVTLELINIDQNDELLASDQMMVTLVRENADYYWQWNDGWSYQQSMRNVPVYSKSLSTAKDQKLTLTVPVQYGNYRLEVRNQQNELLNSYRFFAGWRWDRNAEGETGRPDMVQLAWNKDAFSAGDVAKLQVTAPYNGEAIITVEADNLLWHGVQPLVDGKGTVDIPVAANWRRHDIYTTVTVIRQGEAKTKRLPKRAFGLLHLPLDRTSRQLTVALEAPEKVLPESTLATKIKVSGQTTGSVNVTLAAVDVGVLSLHRHVTPKPHQWFFTKRRYQSEIRDTWGSLIEQLSDKSARQRFGGDSDVELSRGGDAPVSDVQVVSLVSDKVELDANGEAIIELPLPYFNGELKLMAVAFSDQEFGHQDGRVTVAAPLVAEISMPRFLGFSDQSEATLDLQNMTEEQQVLTLTFSADAAIGDERLQRSITLSPKQKQVLKLPIKGMQSSGAGKVTVNIVEDNQNKSDAVNLQREWILGLRSPYAAELRQWDAVLKPNQTQGLSAKLFAGLQVPGQHLIVNASDQPPFNAAEHFSRLMSYPYGCLEQTTSRVWPLLLATEAELLQYDATDNKEIAKQRSKLVGQAISRILSMQRSDGSFGLWSNQSPESHWLTAYATDFLLTAKDYGFAVDAKALESAMKRLQRYVTTSGKMWSENRHYSSDPDHYHISYRAYAAFVLARKQQLRLSDARNLYDRYAKLAKTRLPLAYLASALEMSGDVKRADQAWTSALSAQKPSVQYAGDYGSVIRDQALTTVLALQSKVVKDPWALLFKLRDELRDRRWLSTQERVTLFKLAQNFNASNKQTWQMQVSFDAKPQSVETTGRWLKHFVANQIPQQTEFKSNFSKPLYLTAQVQGYPTVAPAPISDGIRVRRTFYSETGAPIDLAQVTTGDLLLVRIDVQTTDENQLPEGMLVDLLPAGLELENQNLESAVKMDEMVVGKRKVSEWMSATRLNHQEYRDDRFVAALPIYRRRDATVFYLARAVTPGTYLIPPTQVEDMYRPYIRAIGKSEGTITILPK</sequence>
<evidence type="ECO:0000259" key="5">
    <source>
        <dbReference type="SMART" id="SM01359"/>
    </source>
</evidence>
<dbReference type="Pfam" id="PF17970">
    <property type="entry name" value="bMG1"/>
    <property type="match status" value="1"/>
</dbReference>
<dbReference type="Pfam" id="PF01835">
    <property type="entry name" value="MG2"/>
    <property type="match status" value="1"/>
</dbReference>
<dbReference type="Gene3D" id="2.60.40.1930">
    <property type="match status" value="1"/>
</dbReference>
<dbReference type="Pfam" id="PF17973">
    <property type="entry name" value="bMG10"/>
    <property type="match status" value="1"/>
</dbReference>
<keyword evidence="3" id="KW-0472">Membrane</keyword>
<feature type="domain" description="Alpha-2-macroglobulin bait region" evidence="5">
    <location>
        <begin position="745"/>
        <end position="889"/>
    </location>
</feature>
<dbReference type="InterPro" id="IPR011626">
    <property type="entry name" value="Alpha-macroglobulin_TED"/>
</dbReference>
<evidence type="ECO:0000313" key="8">
    <source>
        <dbReference type="Proteomes" id="UP001239782"/>
    </source>
</evidence>
<dbReference type="InterPro" id="IPR008930">
    <property type="entry name" value="Terpenoid_cyclase/PrenylTrfase"/>
</dbReference>
<dbReference type="EMBL" id="CP133548">
    <property type="protein sequence ID" value="WMS85973.1"/>
    <property type="molecule type" value="Genomic_DNA"/>
</dbReference>
<keyword evidence="2" id="KW-0732">Signal</keyword>
<protein>
    <recommendedName>
        <fullName evidence="3">Alpha-2-macroglobulin</fullName>
    </recommendedName>
</protein>
<name>A0AA51X5I1_9GAMM</name>
<dbReference type="CDD" id="cd02891">
    <property type="entry name" value="A2M_like"/>
    <property type="match status" value="1"/>
</dbReference>
<dbReference type="GO" id="GO:0004866">
    <property type="term" value="F:endopeptidase inhibitor activity"/>
    <property type="evidence" value="ECO:0007669"/>
    <property type="project" value="UniProtKB-UniRule"/>
</dbReference>
<dbReference type="InterPro" id="IPR049120">
    <property type="entry name" value="A2M_bMG2"/>
</dbReference>
<feature type="region of interest" description="Disordered" evidence="4">
    <location>
        <begin position="30"/>
        <end position="49"/>
    </location>
</feature>
<dbReference type="InterPro" id="IPR041246">
    <property type="entry name" value="Bact_MG10"/>
</dbReference>
<dbReference type="InterPro" id="IPR041203">
    <property type="entry name" value="Bact_A2M_MG5"/>
</dbReference>
<feature type="domain" description="Alpha-2-macroglobulin" evidence="6">
    <location>
        <begin position="954"/>
        <end position="1042"/>
    </location>
</feature>
<dbReference type="InterPro" id="IPR051802">
    <property type="entry name" value="YfhM-like"/>
</dbReference>
<dbReference type="InterPro" id="IPR011625">
    <property type="entry name" value="A2M_N_BRD"/>
</dbReference>
<dbReference type="InterPro" id="IPR040639">
    <property type="entry name" value="A2MG_MG1"/>
</dbReference>
<evidence type="ECO:0000256" key="1">
    <source>
        <dbReference type="ARBA" id="ARBA00010556"/>
    </source>
</evidence>
<comment type="function">
    <text evidence="3">Protects the bacterial cell from host peptidases.</text>
</comment>
<dbReference type="Pfam" id="PF11974">
    <property type="entry name" value="bMG3"/>
    <property type="match status" value="1"/>
</dbReference>
<evidence type="ECO:0000256" key="2">
    <source>
        <dbReference type="ARBA" id="ARBA00022729"/>
    </source>
</evidence>
<dbReference type="InterPro" id="IPR021868">
    <property type="entry name" value="Alpha_2_Macroglob_MG3"/>
</dbReference>
<dbReference type="Pfam" id="PF00207">
    <property type="entry name" value="A2M"/>
    <property type="match status" value="1"/>
</dbReference>
<dbReference type="Gene3D" id="1.50.10.20">
    <property type="match status" value="1"/>
</dbReference>
<dbReference type="Proteomes" id="UP001239782">
    <property type="component" value="Chromosome"/>
</dbReference>
<gene>
    <name evidence="7" type="ORF">Q9312_12170</name>
</gene>
<dbReference type="Pfam" id="PF17962">
    <property type="entry name" value="bMG6"/>
    <property type="match status" value="1"/>
</dbReference>
<evidence type="ECO:0000313" key="7">
    <source>
        <dbReference type="EMBL" id="WMS85973.1"/>
    </source>
</evidence>
<comment type="similarity">
    <text evidence="1">Belongs to the protease inhibitor I39 (alpha-2-macroglobulin) family. Bacterial alpha-2-macroglobulin subfamily.</text>
</comment>
<dbReference type="InterPro" id="IPR041462">
    <property type="entry name" value="Bact_A2M_MG6"/>
</dbReference>
<dbReference type="Pfam" id="PF17972">
    <property type="entry name" value="bMG5"/>
    <property type="match status" value="1"/>
</dbReference>
<proteinExistence type="inferred from homology"/>
<dbReference type="SMART" id="SM01419">
    <property type="entry name" value="Thiol-ester_cl"/>
    <property type="match status" value="1"/>
</dbReference>
<dbReference type="SMART" id="SM01359">
    <property type="entry name" value="A2M_N_2"/>
    <property type="match status" value="1"/>
</dbReference>
<evidence type="ECO:0000256" key="4">
    <source>
        <dbReference type="SAM" id="MobiDB-lite"/>
    </source>
</evidence>
<dbReference type="InterPro" id="IPR002890">
    <property type="entry name" value="MG2"/>
</dbReference>
<evidence type="ECO:0000259" key="6">
    <source>
        <dbReference type="SMART" id="SM01360"/>
    </source>
</evidence>
<dbReference type="Pfam" id="PF21142">
    <property type="entry name" value="A2M_bMG2"/>
    <property type="match status" value="1"/>
</dbReference>
<dbReference type="InterPro" id="IPR001599">
    <property type="entry name" value="Macroglobln_a2"/>
</dbReference>
<dbReference type="PANTHER" id="PTHR40094">
    <property type="entry name" value="ALPHA-2-MACROGLOBULIN HOMOLOG"/>
    <property type="match status" value="1"/>
</dbReference>
<keyword evidence="3" id="KW-0646">Protease inhibitor</keyword>
<accession>A0AA51X5I1</accession>
<dbReference type="Pfam" id="PF07703">
    <property type="entry name" value="A2M_BRD"/>
    <property type="match status" value="1"/>
</dbReference>
<dbReference type="SMART" id="SM01360">
    <property type="entry name" value="A2M"/>
    <property type="match status" value="1"/>
</dbReference>
<reference evidence="7 8" key="1">
    <citation type="submission" date="2023-08" db="EMBL/GenBank/DDBJ databases">
        <title>Pleionea litopenaei sp. nov., isolated from stomach of juvenile Litopenaeus vannamei.</title>
        <authorList>
            <person name="Rho A.M."/>
            <person name="Hwang C.Y."/>
        </authorList>
    </citation>
    <scope>NUCLEOTIDE SEQUENCE [LARGE SCALE GENOMIC DNA]</scope>
    <source>
        <strain evidence="7 8">HL-JVS1</strain>
    </source>
</reference>
<dbReference type="KEGG" id="plei:Q9312_12170"/>
<evidence type="ECO:0000256" key="3">
    <source>
        <dbReference type="PIRNR" id="PIRNR038980"/>
    </source>
</evidence>
<feature type="compositionally biased region" description="Polar residues" evidence="4">
    <location>
        <begin position="30"/>
        <end position="46"/>
    </location>
</feature>
<dbReference type="Pfam" id="PF07678">
    <property type="entry name" value="TED_complement"/>
    <property type="match status" value="1"/>
</dbReference>
<dbReference type="RefSeq" id="WP_309201125.1">
    <property type="nucleotide sequence ID" value="NZ_CP133548.1"/>
</dbReference>
<keyword evidence="8" id="KW-1185">Reference proteome</keyword>
<dbReference type="InterPro" id="IPR026284">
    <property type="entry name" value="A2MG_proteobact"/>
</dbReference>
<dbReference type="PIRSF" id="PIRSF038980">
    <property type="entry name" value="A2M_bac"/>
    <property type="match status" value="1"/>
</dbReference>
<dbReference type="PROSITE" id="PS51257">
    <property type="entry name" value="PROKAR_LIPOPROTEIN"/>
    <property type="match status" value="1"/>
</dbReference>
<organism evidence="7 8">
    <name type="scientific">Pleionea litopenaei</name>
    <dbReference type="NCBI Taxonomy" id="3070815"/>
    <lineage>
        <taxon>Bacteria</taxon>
        <taxon>Pseudomonadati</taxon>
        <taxon>Pseudomonadota</taxon>
        <taxon>Gammaproteobacteria</taxon>
        <taxon>Oceanospirillales</taxon>
        <taxon>Pleioneaceae</taxon>
        <taxon>Pleionea</taxon>
    </lineage>
</organism>
<dbReference type="PANTHER" id="PTHR40094:SF1">
    <property type="entry name" value="UBIQUITIN DOMAIN-CONTAINING PROTEIN"/>
    <property type="match status" value="1"/>
</dbReference>
<keyword evidence="3" id="KW-1003">Cell membrane</keyword>